<gene>
    <name evidence="2" type="ORF">J2Z69_002763</name>
</gene>
<sequence>MTHSISNWFSRIMLTTIMFMLATGQTSAAASVGQVISRPDTAVTLSQADNSQDTITFKKGGTSVFVSNAPETLWDGNRTDGSKVSQVNATLYRDKLTGSFRFWSVHTNATKKKLNFYMNVQNPSSQPVKLYMKKQGYSYGTSADPASSAVGSVQQFLGKPSTGSYIATIPPGGSYFICYAYAVAPYQALNYIGDFRAVNVKTGQNEAVNVSDIATNNGTVNLKTYAASPRIAPTNYDFKTGDDYRGLLPSSARTVEVNVELTPDNPAKSIKISDSEPFAYTGEQERLMTRWTTAGIPLAKAVEVVGNNKKQRGAYWYTDLSYAIHIENNTGLNTVRTLYGSAPRSEATGFIHYKLDQSPLQTFAFGRAQTRFITSQPTFTLNTMIQPFLSVPLGLYFVAE</sequence>
<evidence type="ECO:0000313" key="2">
    <source>
        <dbReference type="EMBL" id="MBP2001718.1"/>
    </source>
</evidence>
<comment type="caution">
    <text evidence="2">The sequence shown here is derived from an EMBL/GenBank/DDBJ whole genome shotgun (WGS) entry which is preliminary data.</text>
</comment>
<feature type="chain" id="PRO_5045913759" evidence="1">
    <location>
        <begin position="29"/>
        <end position="400"/>
    </location>
</feature>
<evidence type="ECO:0000313" key="3">
    <source>
        <dbReference type="Proteomes" id="UP001519288"/>
    </source>
</evidence>
<dbReference type="Proteomes" id="UP001519288">
    <property type="component" value="Unassembled WGS sequence"/>
</dbReference>
<keyword evidence="3" id="KW-1185">Reference proteome</keyword>
<evidence type="ECO:0000256" key="1">
    <source>
        <dbReference type="SAM" id="SignalP"/>
    </source>
</evidence>
<accession>A0ABS4JJ37</accession>
<keyword evidence="1" id="KW-0732">Signal</keyword>
<dbReference type="RefSeq" id="WP_209863492.1">
    <property type="nucleotide sequence ID" value="NZ_JAGGLD010000004.1"/>
</dbReference>
<proteinExistence type="predicted"/>
<organism evidence="2 3">
    <name type="scientific">Paenibacillus shirakamiensis</name>
    <dbReference type="NCBI Taxonomy" id="1265935"/>
    <lineage>
        <taxon>Bacteria</taxon>
        <taxon>Bacillati</taxon>
        <taxon>Bacillota</taxon>
        <taxon>Bacilli</taxon>
        <taxon>Bacillales</taxon>
        <taxon>Paenibacillaceae</taxon>
        <taxon>Paenibacillus</taxon>
    </lineage>
</organism>
<dbReference type="EMBL" id="JAGGLD010000004">
    <property type="protein sequence ID" value="MBP2001718.1"/>
    <property type="molecule type" value="Genomic_DNA"/>
</dbReference>
<feature type="signal peptide" evidence="1">
    <location>
        <begin position="1"/>
        <end position="28"/>
    </location>
</feature>
<reference evidence="2 3" key="1">
    <citation type="submission" date="2021-03" db="EMBL/GenBank/DDBJ databases">
        <title>Genomic Encyclopedia of Type Strains, Phase IV (KMG-IV): sequencing the most valuable type-strain genomes for metagenomic binning, comparative biology and taxonomic classification.</title>
        <authorList>
            <person name="Goeker M."/>
        </authorList>
    </citation>
    <scope>NUCLEOTIDE SEQUENCE [LARGE SCALE GENOMIC DNA]</scope>
    <source>
        <strain evidence="2 3">DSM 26806</strain>
    </source>
</reference>
<protein>
    <submittedName>
        <fullName evidence="2">Uncharacterized protein</fullName>
    </submittedName>
</protein>
<name>A0ABS4JJ37_9BACL</name>